<comment type="caution">
    <text evidence="1">The sequence shown here is derived from an EMBL/GenBank/DDBJ whole genome shotgun (WGS) entry which is preliminary data.</text>
</comment>
<keyword evidence="2" id="KW-1185">Reference proteome</keyword>
<evidence type="ECO:0000313" key="1">
    <source>
        <dbReference type="EMBL" id="GAA3788456.1"/>
    </source>
</evidence>
<protein>
    <recommendedName>
        <fullName evidence="3">SMI1/KNR4 family protein</fullName>
    </recommendedName>
</protein>
<dbReference type="EMBL" id="BAABCM010000001">
    <property type="protein sequence ID" value="GAA3788456.1"/>
    <property type="molecule type" value="Genomic_DNA"/>
</dbReference>
<sequence length="210" mass="22780">MRTDPAFAGLLRAGRHPLGAPVRADLGAAHGPVGELADLLSQVNGFTLANAGVQVFRVGPEGLGPELLRWNAPGTWKDTYAGLADGLLCFGQDLFGVQFAIEDNTRVVTFDPETGQREFVSDTLLGWTEWLAADADAHAARAFATRWQRVHGPLGYDERLIPLRFFVLGGGYDDDNLVVKDAVTCMRIRGPIAQQLHDVPDGTPVRLSFE</sequence>
<dbReference type="RefSeq" id="WP_237338002.1">
    <property type="nucleotide sequence ID" value="NZ_BAABCM010000001.1"/>
</dbReference>
<accession>A0ABP7HBG7</accession>
<proteinExistence type="predicted"/>
<reference evidence="2" key="1">
    <citation type="journal article" date="2019" name="Int. J. Syst. Evol. Microbiol.">
        <title>The Global Catalogue of Microorganisms (GCM) 10K type strain sequencing project: providing services to taxonomists for standard genome sequencing and annotation.</title>
        <authorList>
            <consortium name="The Broad Institute Genomics Platform"/>
            <consortium name="The Broad Institute Genome Sequencing Center for Infectious Disease"/>
            <person name="Wu L."/>
            <person name="Ma J."/>
        </authorList>
    </citation>
    <scope>NUCLEOTIDE SEQUENCE [LARGE SCALE GENOMIC DNA]</scope>
    <source>
        <strain evidence="2">JCM 17017</strain>
    </source>
</reference>
<gene>
    <name evidence="1" type="ORF">GCM10022380_00720</name>
</gene>
<dbReference type="Proteomes" id="UP001501624">
    <property type="component" value="Unassembled WGS sequence"/>
</dbReference>
<name>A0ABP7HBG7_9PSEU</name>
<evidence type="ECO:0000313" key="2">
    <source>
        <dbReference type="Proteomes" id="UP001501624"/>
    </source>
</evidence>
<evidence type="ECO:0008006" key="3">
    <source>
        <dbReference type="Google" id="ProtNLM"/>
    </source>
</evidence>
<organism evidence="1 2">
    <name type="scientific">Amycolatopsis tucumanensis</name>
    <dbReference type="NCBI Taxonomy" id="401106"/>
    <lineage>
        <taxon>Bacteria</taxon>
        <taxon>Bacillati</taxon>
        <taxon>Actinomycetota</taxon>
        <taxon>Actinomycetes</taxon>
        <taxon>Pseudonocardiales</taxon>
        <taxon>Pseudonocardiaceae</taxon>
        <taxon>Amycolatopsis</taxon>
    </lineage>
</organism>